<evidence type="ECO:0000313" key="2">
    <source>
        <dbReference type="EMBL" id="ORX67810.1"/>
    </source>
</evidence>
<reference evidence="2 3" key="1">
    <citation type="submission" date="2016-07" db="EMBL/GenBank/DDBJ databases">
        <title>Pervasive Adenine N6-methylation of Active Genes in Fungi.</title>
        <authorList>
            <consortium name="DOE Joint Genome Institute"/>
            <person name="Mondo S.J."/>
            <person name="Dannebaum R.O."/>
            <person name="Kuo R.C."/>
            <person name="Labutti K."/>
            <person name="Haridas S."/>
            <person name="Kuo A."/>
            <person name="Salamov A."/>
            <person name="Ahrendt S.R."/>
            <person name="Lipzen A."/>
            <person name="Sullivan W."/>
            <person name="Andreopoulos W.B."/>
            <person name="Clum A."/>
            <person name="Lindquist E."/>
            <person name="Daum C."/>
            <person name="Ramamoorthy G.K."/>
            <person name="Gryganskyi A."/>
            <person name="Culley D."/>
            <person name="Magnuson J.K."/>
            <person name="James T.Y."/>
            <person name="O'Malley M.A."/>
            <person name="Stajich J.E."/>
            <person name="Spatafora J.W."/>
            <person name="Visel A."/>
            <person name="Grigoriev I.V."/>
        </authorList>
    </citation>
    <scope>NUCLEOTIDE SEQUENCE [LARGE SCALE GENOMIC DNA]</scope>
    <source>
        <strain evidence="2 3">ATCC 12442</strain>
    </source>
</reference>
<accession>A0A1Y1W2N3</accession>
<dbReference type="AlphaFoldDB" id="A0A1Y1W2N3"/>
<dbReference type="RefSeq" id="XP_040741656.1">
    <property type="nucleotide sequence ID" value="XM_040888119.1"/>
</dbReference>
<name>A0A1Y1W2N3_9FUNG</name>
<feature type="transmembrane region" description="Helical" evidence="1">
    <location>
        <begin position="14"/>
        <end position="31"/>
    </location>
</feature>
<protein>
    <submittedName>
        <fullName evidence="2">Uncharacterized protein</fullName>
    </submittedName>
</protein>
<evidence type="ECO:0000256" key="1">
    <source>
        <dbReference type="SAM" id="Phobius"/>
    </source>
</evidence>
<gene>
    <name evidence="2" type="ORF">DL89DRAFT_269005</name>
</gene>
<comment type="caution">
    <text evidence="2">The sequence shown here is derived from an EMBL/GenBank/DDBJ whole genome shotgun (WGS) entry which is preliminary data.</text>
</comment>
<organism evidence="2 3">
    <name type="scientific">Linderina pennispora</name>
    <dbReference type="NCBI Taxonomy" id="61395"/>
    <lineage>
        <taxon>Eukaryota</taxon>
        <taxon>Fungi</taxon>
        <taxon>Fungi incertae sedis</taxon>
        <taxon>Zoopagomycota</taxon>
        <taxon>Kickxellomycotina</taxon>
        <taxon>Kickxellomycetes</taxon>
        <taxon>Kickxellales</taxon>
        <taxon>Kickxellaceae</taxon>
        <taxon>Linderina</taxon>
    </lineage>
</organism>
<sequence length="308" mass="34936">MNVYVFGSSKLPCAVGMFVVVAVFTLALLLLNSNRVGIRLPYEPKEVYTDALNSTLGFHKIYATYDPVKPAADLLDIQIEYIPRHSLEEATKQREERGYLAPVPDIAEFITHMAIYKDMAEFNIQSALILDSSIDMELDLKMRLASALGNGIATSYDLLFIGREFSEQSEPGVDDATKSSSERCLRHWTKINFLNRQPLAFRTSYPHGTHAYVVNNHLARRLLRRLPSRMTKEEHDLDYVLADTAMLGLSIAYSISPPPITRVAKDSASNGQMQQYLTRSTMYAISLRGDNPNQYSPYLDWLDIWRDD</sequence>
<proteinExistence type="predicted"/>
<dbReference type="OrthoDB" id="47375at2759"/>
<dbReference type="EMBL" id="MCFD01000011">
    <property type="protein sequence ID" value="ORX67810.1"/>
    <property type="molecule type" value="Genomic_DNA"/>
</dbReference>
<keyword evidence="1" id="KW-0812">Transmembrane</keyword>
<dbReference type="GeneID" id="63804767"/>
<dbReference type="Proteomes" id="UP000193922">
    <property type="component" value="Unassembled WGS sequence"/>
</dbReference>
<keyword evidence="1" id="KW-0472">Membrane</keyword>
<evidence type="ECO:0000313" key="3">
    <source>
        <dbReference type="Proteomes" id="UP000193922"/>
    </source>
</evidence>
<keyword evidence="3" id="KW-1185">Reference proteome</keyword>
<keyword evidence="1" id="KW-1133">Transmembrane helix</keyword>